<dbReference type="EMBL" id="GL376631">
    <property type="status" value="NOT_ANNOTATED_CDS"/>
    <property type="molecule type" value="Genomic_DNA"/>
</dbReference>
<reference evidence="2" key="1">
    <citation type="journal article" date="2010" name="Genome Biol.">
        <title>Genome sequence of the necrotrophic plant pathogen Pythium ultimum reveals original pathogenicity mechanisms and effector repertoire.</title>
        <authorList>
            <person name="Levesque C.A."/>
            <person name="Brouwer H."/>
            <person name="Cano L."/>
            <person name="Hamilton J.P."/>
            <person name="Holt C."/>
            <person name="Huitema E."/>
            <person name="Raffaele S."/>
            <person name="Robideau G.P."/>
            <person name="Thines M."/>
            <person name="Win J."/>
            <person name="Zerillo M.M."/>
            <person name="Beakes G.W."/>
            <person name="Boore J.L."/>
            <person name="Busam D."/>
            <person name="Dumas B."/>
            <person name="Ferriera S."/>
            <person name="Fuerstenberg S.I."/>
            <person name="Gachon C.M."/>
            <person name="Gaulin E."/>
            <person name="Govers F."/>
            <person name="Grenville-Briggs L."/>
            <person name="Horner N."/>
            <person name="Hostetler J."/>
            <person name="Jiang R.H."/>
            <person name="Johnson J."/>
            <person name="Krajaejun T."/>
            <person name="Lin H."/>
            <person name="Meijer H.J."/>
            <person name="Moore B."/>
            <person name="Morris P."/>
            <person name="Phuntmart V."/>
            <person name="Puiu D."/>
            <person name="Shetty J."/>
            <person name="Stajich J.E."/>
            <person name="Tripathy S."/>
            <person name="Wawra S."/>
            <person name="van West P."/>
            <person name="Whitty B.R."/>
            <person name="Coutinho P.M."/>
            <person name="Henrissat B."/>
            <person name="Martin F."/>
            <person name="Thomas P.D."/>
            <person name="Tyler B.M."/>
            <person name="De Vries R.P."/>
            <person name="Kamoun S."/>
            <person name="Yandell M."/>
            <person name="Tisserat N."/>
            <person name="Buell C.R."/>
        </authorList>
    </citation>
    <scope>NUCLEOTIDE SEQUENCE</scope>
    <source>
        <strain evidence="2">DAOM:BR144</strain>
    </source>
</reference>
<name>K3WHR0_GLOUD</name>
<dbReference type="HOGENOM" id="CLU_2066162_0_0_1"/>
<dbReference type="InParanoid" id="K3WHR0"/>
<reference evidence="1" key="3">
    <citation type="submission" date="2015-02" db="UniProtKB">
        <authorList>
            <consortium name="EnsemblProtists"/>
        </authorList>
    </citation>
    <scope>IDENTIFICATION</scope>
    <source>
        <strain evidence="1">DAOM BR144</strain>
    </source>
</reference>
<dbReference type="Proteomes" id="UP000019132">
    <property type="component" value="Unassembled WGS sequence"/>
</dbReference>
<proteinExistence type="predicted"/>
<protein>
    <submittedName>
        <fullName evidence="1">Uncharacterized protein</fullName>
    </submittedName>
</protein>
<dbReference type="VEuPathDB" id="FungiDB:PYU1_G004492"/>
<evidence type="ECO:0000313" key="2">
    <source>
        <dbReference type="Proteomes" id="UP000019132"/>
    </source>
</evidence>
<organism evidence="1 2">
    <name type="scientific">Globisporangium ultimum (strain ATCC 200006 / CBS 805.95 / DAOM BR144)</name>
    <name type="common">Pythium ultimum</name>
    <dbReference type="NCBI Taxonomy" id="431595"/>
    <lineage>
        <taxon>Eukaryota</taxon>
        <taxon>Sar</taxon>
        <taxon>Stramenopiles</taxon>
        <taxon>Oomycota</taxon>
        <taxon>Peronosporomycetes</taxon>
        <taxon>Pythiales</taxon>
        <taxon>Pythiaceae</taxon>
        <taxon>Globisporangium</taxon>
    </lineage>
</organism>
<dbReference type="EnsemblProtists" id="PYU1_T004502">
    <property type="protein sequence ID" value="PYU1_T004502"/>
    <property type="gene ID" value="PYU1_G004492"/>
</dbReference>
<reference evidence="2" key="2">
    <citation type="submission" date="2010-04" db="EMBL/GenBank/DDBJ databases">
        <authorList>
            <person name="Buell R."/>
            <person name="Hamilton J."/>
            <person name="Hostetler J."/>
        </authorList>
    </citation>
    <scope>NUCLEOTIDE SEQUENCE [LARGE SCALE GENOMIC DNA]</scope>
    <source>
        <strain evidence="2">DAOM:BR144</strain>
    </source>
</reference>
<dbReference type="AlphaFoldDB" id="K3WHR0"/>
<accession>K3WHR0</accession>
<evidence type="ECO:0000313" key="1">
    <source>
        <dbReference type="EnsemblProtists" id="PYU1_T004502"/>
    </source>
</evidence>
<sequence>METYFRLLKKSQVLEHLLAMNSYVHSSDEQLRKLQTEKAKTDSVQQKVFYELEKYQQQFVDVQRCFLELIEAMTVLCVKEEQLTLGTTPDDAVVYAKRVAEERTVHDLQVVTHPLYVMQ</sequence>
<keyword evidence="2" id="KW-1185">Reference proteome</keyword>
<dbReference type="eggNOG" id="ENOG502RFP8">
    <property type="taxonomic scope" value="Eukaryota"/>
</dbReference>